<evidence type="ECO:0000256" key="3">
    <source>
        <dbReference type="ARBA" id="ARBA00012575"/>
    </source>
</evidence>
<dbReference type="GO" id="GO:0006777">
    <property type="term" value="P:Mo-molybdopterin cofactor biosynthetic process"/>
    <property type="evidence" value="ECO:0007669"/>
    <property type="project" value="UniProtKB-KW"/>
</dbReference>
<protein>
    <recommendedName>
        <fullName evidence="3">cyclic pyranopterin monophosphate synthase</fullName>
        <ecNumber evidence="3">4.6.1.17</ecNumber>
    </recommendedName>
</protein>
<dbReference type="GO" id="GO:0061799">
    <property type="term" value="F:cyclic pyranopterin monophosphate synthase activity"/>
    <property type="evidence" value="ECO:0007669"/>
    <property type="project" value="UniProtKB-EC"/>
</dbReference>
<dbReference type="HAMAP" id="MF_01224_B">
    <property type="entry name" value="MoaC_B"/>
    <property type="match status" value="1"/>
</dbReference>
<dbReference type="InterPro" id="IPR002820">
    <property type="entry name" value="Mopterin_CF_biosynth-C_dom"/>
</dbReference>
<feature type="compositionally biased region" description="Low complexity" evidence="6">
    <location>
        <begin position="64"/>
        <end position="78"/>
    </location>
</feature>
<dbReference type="InterPro" id="IPR036522">
    <property type="entry name" value="MoaC_sf"/>
</dbReference>
<name>A0A9D4V044_ADICA</name>
<dbReference type="EC" id="4.6.1.17" evidence="3"/>
<dbReference type="CDD" id="cd01420">
    <property type="entry name" value="MoaC_PE"/>
    <property type="match status" value="1"/>
</dbReference>
<dbReference type="InterPro" id="IPR023045">
    <property type="entry name" value="MoaC"/>
</dbReference>
<keyword evidence="10" id="KW-1185">Reference proteome</keyword>
<dbReference type="NCBIfam" id="NF006870">
    <property type="entry name" value="PRK09364.1"/>
    <property type="match status" value="1"/>
</dbReference>
<evidence type="ECO:0000313" key="9">
    <source>
        <dbReference type="EMBL" id="KAI5076818.1"/>
    </source>
</evidence>
<reference evidence="9" key="1">
    <citation type="submission" date="2021-01" db="EMBL/GenBank/DDBJ databases">
        <title>Adiantum capillus-veneris genome.</title>
        <authorList>
            <person name="Fang Y."/>
            <person name="Liao Q."/>
        </authorList>
    </citation>
    <scope>NUCLEOTIDE SEQUENCE</scope>
    <source>
        <strain evidence="9">H3</strain>
        <tissue evidence="9">Leaf</tissue>
    </source>
</reference>
<feature type="region of interest" description="Disordered" evidence="6">
    <location>
        <begin position="84"/>
        <end position="103"/>
    </location>
</feature>
<evidence type="ECO:0000256" key="1">
    <source>
        <dbReference type="ARBA" id="ARBA00001637"/>
    </source>
</evidence>
<keyword evidence="4" id="KW-0501">Molybdenum cofactor biosynthesis</keyword>
<proteinExistence type="inferred from homology"/>
<evidence type="ECO:0000313" key="10">
    <source>
        <dbReference type="Proteomes" id="UP000886520"/>
    </source>
</evidence>
<dbReference type="OrthoDB" id="429626at2759"/>
<organism evidence="9 10">
    <name type="scientific">Adiantum capillus-veneris</name>
    <name type="common">Maidenhair fern</name>
    <dbReference type="NCBI Taxonomy" id="13818"/>
    <lineage>
        <taxon>Eukaryota</taxon>
        <taxon>Viridiplantae</taxon>
        <taxon>Streptophyta</taxon>
        <taxon>Embryophyta</taxon>
        <taxon>Tracheophyta</taxon>
        <taxon>Polypodiopsida</taxon>
        <taxon>Polypodiidae</taxon>
        <taxon>Polypodiales</taxon>
        <taxon>Pteridineae</taxon>
        <taxon>Pteridaceae</taxon>
        <taxon>Vittarioideae</taxon>
        <taxon>Adiantum</taxon>
    </lineage>
</organism>
<comment type="pathway">
    <text evidence="2">Cofactor biosynthesis; molybdopterin biosynthesis.</text>
</comment>
<accession>A0A9D4V044</accession>
<evidence type="ECO:0000256" key="5">
    <source>
        <dbReference type="ARBA" id="ARBA00023239"/>
    </source>
</evidence>
<evidence type="ECO:0000313" key="8">
    <source>
        <dbReference type="EMBL" id="KAI5075996.1"/>
    </source>
</evidence>
<evidence type="ECO:0000256" key="2">
    <source>
        <dbReference type="ARBA" id="ARBA00005046"/>
    </source>
</evidence>
<comment type="catalytic activity">
    <reaction evidence="1">
        <text>(8S)-3',8-cyclo-7,8-dihydroguanosine 5'-triphosphate = cyclic pyranopterin phosphate + diphosphate</text>
        <dbReference type="Rhea" id="RHEA:49580"/>
        <dbReference type="ChEBI" id="CHEBI:33019"/>
        <dbReference type="ChEBI" id="CHEBI:59648"/>
        <dbReference type="ChEBI" id="CHEBI:131766"/>
        <dbReference type="EC" id="4.6.1.17"/>
    </reaction>
</comment>
<gene>
    <name evidence="8" type="ORF">GOP47_0008061</name>
    <name evidence="9" type="ORF">GOP47_0008883</name>
</gene>
<dbReference type="Proteomes" id="UP000886520">
    <property type="component" value="Chromosome 8"/>
</dbReference>
<dbReference type="EMBL" id="JABFUD020000008">
    <property type="protein sequence ID" value="KAI5076818.1"/>
    <property type="molecule type" value="Genomic_DNA"/>
</dbReference>
<dbReference type="AlphaFoldDB" id="A0A9D4V044"/>
<feature type="region of interest" description="Disordered" evidence="6">
    <location>
        <begin position="59"/>
        <end position="78"/>
    </location>
</feature>
<dbReference type="InterPro" id="IPR047594">
    <property type="entry name" value="MoaC_bact/euk"/>
</dbReference>
<dbReference type="EMBL" id="JABFUD020000008">
    <property type="protein sequence ID" value="KAI5075996.1"/>
    <property type="molecule type" value="Genomic_DNA"/>
</dbReference>
<dbReference type="Gene3D" id="3.30.70.640">
    <property type="entry name" value="Molybdopterin cofactor biosynthesis C (MoaC) domain"/>
    <property type="match status" value="1"/>
</dbReference>
<sequence length="257" mass="27200">MLAYRSSMFWRNGSKRSFGLVVPRFSAFYTSIRQGEGHLDHQIEELNQELESVFGPSAKNERISPLSSATSSCTSSSSSAHESISFSSKEVPPGSGNGLTHVDGHGKASMVNISDKLPSTRIAIASGKVLLGPVAFPLVSSNRISKGDVLTVAKLAGICGAKQTGSLIPLCHNINLSNVHVNLELDEQENAVLIKAQATAVGVTGVEMEALTAVSVAALTIYDMCKAVSKHITITNIQLESKTGGKSGNWCRSKDDV</sequence>
<dbReference type="Pfam" id="PF01967">
    <property type="entry name" value="MoaC"/>
    <property type="match status" value="1"/>
</dbReference>
<dbReference type="InterPro" id="IPR050105">
    <property type="entry name" value="MoCo_biosynth_MoaA/MoaC"/>
</dbReference>
<evidence type="ECO:0000259" key="7">
    <source>
        <dbReference type="Pfam" id="PF01967"/>
    </source>
</evidence>
<dbReference type="PANTHER" id="PTHR22960">
    <property type="entry name" value="MOLYBDOPTERIN COFACTOR SYNTHESIS PROTEIN A"/>
    <property type="match status" value="1"/>
</dbReference>
<feature type="domain" description="Molybdopterin cofactor biosynthesis C (MoaC)" evidence="7">
    <location>
        <begin position="110"/>
        <end position="245"/>
    </location>
</feature>
<evidence type="ECO:0000256" key="6">
    <source>
        <dbReference type="SAM" id="MobiDB-lite"/>
    </source>
</evidence>
<comment type="caution">
    <text evidence="9">The sequence shown here is derived from an EMBL/GenBank/DDBJ whole genome shotgun (WGS) entry which is preliminary data.</text>
</comment>
<dbReference type="NCBIfam" id="TIGR00581">
    <property type="entry name" value="moaC"/>
    <property type="match status" value="1"/>
</dbReference>
<keyword evidence="5" id="KW-0456">Lyase</keyword>
<evidence type="ECO:0000256" key="4">
    <source>
        <dbReference type="ARBA" id="ARBA00023150"/>
    </source>
</evidence>
<dbReference type="SUPFAM" id="SSF55040">
    <property type="entry name" value="Molybdenum cofactor biosynthesis protein C, MoaC"/>
    <property type="match status" value="1"/>
</dbReference>